<dbReference type="EMBL" id="RQTK01000069">
    <property type="protein sequence ID" value="RUS88987.1"/>
    <property type="molecule type" value="Genomic_DNA"/>
</dbReference>
<feature type="non-terminal residue" evidence="1">
    <location>
        <position position="1"/>
    </location>
</feature>
<name>A0A3S1BUF4_ELYCH</name>
<keyword evidence="2" id="KW-1185">Reference proteome</keyword>
<feature type="non-terminal residue" evidence="1">
    <location>
        <position position="108"/>
    </location>
</feature>
<dbReference type="AlphaFoldDB" id="A0A3S1BUF4"/>
<comment type="caution">
    <text evidence="1">The sequence shown here is derived from an EMBL/GenBank/DDBJ whole genome shotgun (WGS) entry which is preliminary data.</text>
</comment>
<evidence type="ECO:0000313" key="1">
    <source>
        <dbReference type="EMBL" id="RUS88987.1"/>
    </source>
</evidence>
<accession>A0A3S1BUF4</accession>
<reference evidence="1 2" key="1">
    <citation type="submission" date="2019-01" db="EMBL/GenBank/DDBJ databases">
        <title>A draft genome assembly of the solar-powered sea slug Elysia chlorotica.</title>
        <authorList>
            <person name="Cai H."/>
            <person name="Li Q."/>
            <person name="Fang X."/>
            <person name="Li J."/>
            <person name="Curtis N.E."/>
            <person name="Altenburger A."/>
            <person name="Shibata T."/>
            <person name="Feng M."/>
            <person name="Maeda T."/>
            <person name="Schwartz J.A."/>
            <person name="Shigenobu S."/>
            <person name="Lundholm N."/>
            <person name="Nishiyama T."/>
            <person name="Yang H."/>
            <person name="Hasebe M."/>
            <person name="Li S."/>
            <person name="Pierce S.K."/>
            <person name="Wang J."/>
        </authorList>
    </citation>
    <scope>NUCLEOTIDE SEQUENCE [LARGE SCALE GENOMIC DNA]</scope>
    <source>
        <strain evidence="1">EC2010</strain>
        <tissue evidence="1">Whole organism of an adult</tissue>
    </source>
</reference>
<evidence type="ECO:0000313" key="2">
    <source>
        <dbReference type="Proteomes" id="UP000271974"/>
    </source>
</evidence>
<organism evidence="1 2">
    <name type="scientific">Elysia chlorotica</name>
    <name type="common">Eastern emerald elysia</name>
    <name type="synonym">Sea slug</name>
    <dbReference type="NCBI Taxonomy" id="188477"/>
    <lineage>
        <taxon>Eukaryota</taxon>
        <taxon>Metazoa</taxon>
        <taxon>Spiralia</taxon>
        <taxon>Lophotrochozoa</taxon>
        <taxon>Mollusca</taxon>
        <taxon>Gastropoda</taxon>
        <taxon>Heterobranchia</taxon>
        <taxon>Euthyneura</taxon>
        <taxon>Panpulmonata</taxon>
        <taxon>Sacoglossa</taxon>
        <taxon>Placobranchoidea</taxon>
        <taxon>Plakobranchidae</taxon>
        <taxon>Elysia</taxon>
    </lineage>
</organism>
<proteinExistence type="predicted"/>
<gene>
    <name evidence="1" type="ORF">EGW08_003234</name>
</gene>
<protein>
    <submittedName>
        <fullName evidence="1">Uncharacterized protein</fullName>
    </submittedName>
</protein>
<dbReference type="Proteomes" id="UP000271974">
    <property type="component" value="Unassembled WGS sequence"/>
</dbReference>
<sequence>ALPDALEHVLGAAALADGAGRQVDQLVAVLVDAREQLGHARLGPVAPDDRQYLAQHVRPGGNRMRCLNDNLVVVVPQVNVGHAARGALVLRCHGEHHLVVARAQTHLA</sequence>